<evidence type="ECO:0000313" key="2">
    <source>
        <dbReference type="Proteomes" id="UP000004074"/>
    </source>
</evidence>
<proteinExistence type="predicted"/>
<dbReference type="PATRIC" id="fig|992029.3.peg.1158"/>
<name>J0J6B1_HELPX</name>
<sequence length="78" mass="8929">MIRANRGHALLSCLILALFLLNIGCKSVKSVFKIQLKAFKDNAKNQKNHKIFKKMTKKKNALCYNTLNTFQCKCILNV</sequence>
<keyword evidence="1" id="KW-0449">Lipoprotein</keyword>
<gene>
    <name evidence="1" type="ORF">HPNQ4076_1199</name>
</gene>
<evidence type="ECO:0000313" key="1">
    <source>
        <dbReference type="EMBL" id="EJB33202.1"/>
    </source>
</evidence>
<dbReference type="EMBL" id="AKNX01000003">
    <property type="protein sequence ID" value="EJB33202.1"/>
    <property type="molecule type" value="Genomic_DNA"/>
</dbReference>
<organism evidence="1 2">
    <name type="scientific">Helicobacter pylori NQ4076</name>
    <dbReference type="NCBI Taxonomy" id="992029"/>
    <lineage>
        <taxon>Bacteria</taxon>
        <taxon>Pseudomonadati</taxon>
        <taxon>Campylobacterota</taxon>
        <taxon>Epsilonproteobacteria</taxon>
        <taxon>Campylobacterales</taxon>
        <taxon>Helicobacteraceae</taxon>
        <taxon>Helicobacter</taxon>
    </lineage>
</organism>
<accession>J0J6B1</accession>
<dbReference type="AlphaFoldDB" id="J0J6B1"/>
<protein>
    <submittedName>
        <fullName evidence="1">Putative lipoprotein</fullName>
    </submittedName>
</protein>
<comment type="caution">
    <text evidence="1">The sequence shown here is derived from an EMBL/GenBank/DDBJ whole genome shotgun (WGS) entry which is preliminary data.</text>
</comment>
<reference evidence="1 2" key="1">
    <citation type="journal article" date="2013" name="Pathog. Dis.">
        <title>Genome sequences of 65 Helicobacter pylori strains isolated from asymptomatic individuals and patients with gastric cancer, peptic ulcer disease, or gastritis.</title>
        <authorList>
            <person name="Blanchard T.G."/>
            <person name="Czinn S.J."/>
            <person name="Correa P."/>
            <person name="Nakazawa T."/>
            <person name="Keelan M."/>
            <person name="Morningstar L."/>
            <person name="Santana-Cruz I."/>
            <person name="Maroo A."/>
            <person name="McCracken C."/>
            <person name="Shefchek K."/>
            <person name="Daugherty S."/>
            <person name="Song Y."/>
            <person name="Fraser C.M."/>
            <person name="Fricke W.F."/>
        </authorList>
    </citation>
    <scope>NUCLEOTIDE SEQUENCE [LARGE SCALE GENOMIC DNA]</scope>
    <source>
        <strain evidence="1 2">NQ4076</strain>
    </source>
</reference>
<dbReference type="Proteomes" id="UP000004074">
    <property type="component" value="Unassembled WGS sequence"/>
</dbReference>